<proteinExistence type="predicted"/>
<organism evidence="2 3">
    <name type="scientific">Melipona quadrifasciata</name>
    <dbReference type="NCBI Taxonomy" id="166423"/>
    <lineage>
        <taxon>Eukaryota</taxon>
        <taxon>Metazoa</taxon>
        <taxon>Ecdysozoa</taxon>
        <taxon>Arthropoda</taxon>
        <taxon>Hexapoda</taxon>
        <taxon>Insecta</taxon>
        <taxon>Pterygota</taxon>
        <taxon>Neoptera</taxon>
        <taxon>Endopterygota</taxon>
        <taxon>Hymenoptera</taxon>
        <taxon>Apocrita</taxon>
        <taxon>Aculeata</taxon>
        <taxon>Apoidea</taxon>
        <taxon>Anthophila</taxon>
        <taxon>Apidae</taxon>
        <taxon>Melipona</taxon>
    </lineage>
</organism>
<feature type="region of interest" description="Disordered" evidence="1">
    <location>
        <begin position="61"/>
        <end position="99"/>
    </location>
</feature>
<evidence type="ECO:0000256" key="1">
    <source>
        <dbReference type="SAM" id="MobiDB-lite"/>
    </source>
</evidence>
<protein>
    <submittedName>
        <fullName evidence="2">Uncharacterized protein</fullName>
    </submittedName>
</protein>
<dbReference type="AlphaFoldDB" id="A0A0M8ZWV2"/>
<dbReference type="Proteomes" id="UP000053105">
    <property type="component" value="Unassembled WGS sequence"/>
</dbReference>
<feature type="region of interest" description="Disordered" evidence="1">
    <location>
        <begin position="1"/>
        <end position="25"/>
    </location>
</feature>
<evidence type="ECO:0000313" key="3">
    <source>
        <dbReference type="Proteomes" id="UP000053105"/>
    </source>
</evidence>
<feature type="compositionally biased region" description="Polar residues" evidence="1">
    <location>
        <begin position="84"/>
        <end position="99"/>
    </location>
</feature>
<reference evidence="2 3" key="1">
    <citation type="submission" date="2015-07" db="EMBL/GenBank/DDBJ databases">
        <title>The genome of Melipona quadrifasciata.</title>
        <authorList>
            <person name="Pan H."/>
            <person name="Kapheim K."/>
        </authorList>
    </citation>
    <scope>NUCLEOTIDE SEQUENCE [LARGE SCALE GENOMIC DNA]</scope>
    <source>
        <strain evidence="2">0111107301</strain>
        <tissue evidence="2">Whole body</tissue>
    </source>
</reference>
<feature type="compositionally biased region" description="Low complexity" evidence="1">
    <location>
        <begin position="62"/>
        <end position="71"/>
    </location>
</feature>
<gene>
    <name evidence="2" type="ORF">WN51_04233</name>
</gene>
<dbReference type="EMBL" id="KQ435845">
    <property type="protein sequence ID" value="KOX71209.1"/>
    <property type="molecule type" value="Genomic_DNA"/>
</dbReference>
<name>A0A0M8ZWV2_9HYME</name>
<evidence type="ECO:0000313" key="2">
    <source>
        <dbReference type="EMBL" id="KOX71209.1"/>
    </source>
</evidence>
<keyword evidence="3" id="KW-1185">Reference proteome</keyword>
<sequence length="99" mass="11513">MFLDPPENPLPQKKIANHNKLLPPRNRTSRLRNIFHRNQPGEINRLREQGSRTVRKFRFSEEGSGWKSGGKAPWVASSPPLHSRGQQGQFHQFTQKLYL</sequence>
<accession>A0A0M8ZWV2</accession>